<dbReference type="EMBL" id="JASNFN010000004">
    <property type="protein sequence ID" value="MDP5182285.1"/>
    <property type="molecule type" value="Genomic_DNA"/>
</dbReference>
<dbReference type="Proteomes" id="UP001233673">
    <property type="component" value="Unassembled WGS sequence"/>
</dbReference>
<comment type="caution">
    <text evidence="2">The sequence shown here is derived from an EMBL/GenBank/DDBJ whole genome shotgun (WGS) entry which is preliminary data.</text>
</comment>
<protein>
    <submittedName>
        <fullName evidence="2">Phage holin family protein</fullName>
    </submittedName>
</protein>
<feature type="transmembrane region" description="Helical" evidence="1">
    <location>
        <begin position="92"/>
        <end position="118"/>
    </location>
</feature>
<sequence length="173" mass="17995">MSSPYSGATPAGSQGYAEPTSQNYAADYSEGQHYSGTMGTPTTESGQPDVEGVSVGALIGEVTKDLSTLMRQELELAKAELKVEAKKAGQGAGMFGAAGFAGYMVALFLSLALMWALASAIPTGWAGLIVAVLWGVIGAVAFVMGRKKFQQVNPKPERTVDTLQQVPGALKPH</sequence>
<proteinExistence type="predicted"/>
<keyword evidence="1" id="KW-1133">Transmembrane helix</keyword>
<evidence type="ECO:0000313" key="3">
    <source>
        <dbReference type="Proteomes" id="UP001233673"/>
    </source>
</evidence>
<name>A0ABT9I9N9_9ACTN</name>
<keyword evidence="3" id="KW-1185">Reference proteome</keyword>
<dbReference type="InterPro" id="IPR009937">
    <property type="entry name" value="Phage_holin_3_6"/>
</dbReference>
<dbReference type="Pfam" id="PF07332">
    <property type="entry name" value="Phage_holin_3_6"/>
    <property type="match status" value="1"/>
</dbReference>
<accession>A0ABT9I9N9</accession>
<reference evidence="3" key="1">
    <citation type="submission" date="2023-05" db="EMBL/GenBank/DDBJ databases">
        <title>Draft genome of Pseudofrankia sp. BMG5.37.</title>
        <authorList>
            <person name="Gtari M."/>
            <person name="Ghodhbane F."/>
            <person name="Sbissi I."/>
        </authorList>
    </citation>
    <scope>NUCLEOTIDE SEQUENCE [LARGE SCALE GENOMIC DNA]</scope>
    <source>
        <strain evidence="3">BMG 814</strain>
    </source>
</reference>
<gene>
    <name evidence="2" type="ORF">QOZ88_06515</name>
</gene>
<organism evidence="2 3">
    <name type="scientific">Blastococcus carthaginiensis</name>
    <dbReference type="NCBI Taxonomy" id="3050034"/>
    <lineage>
        <taxon>Bacteria</taxon>
        <taxon>Bacillati</taxon>
        <taxon>Actinomycetota</taxon>
        <taxon>Actinomycetes</taxon>
        <taxon>Geodermatophilales</taxon>
        <taxon>Geodermatophilaceae</taxon>
        <taxon>Blastococcus</taxon>
    </lineage>
</organism>
<keyword evidence="1" id="KW-0812">Transmembrane</keyword>
<evidence type="ECO:0000256" key="1">
    <source>
        <dbReference type="SAM" id="Phobius"/>
    </source>
</evidence>
<evidence type="ECO:0000313" key="2">
    <source>
        <dbReference type="EMBL" id="MDP5182285.1"/>
    </source>
</evidence>
<feature type="transmembrane region" description="Helical" evidence="1">
    <location>
        <begin position="124"/>
        <end position="145"/>
    </location>
</feature>
<dbReference type="RefSeq" id="WP_305998981.1">
    <property type="nucleotide sequence ID" value="NZ_JASNFN010000004.1"/>
</dbReference>
<keyword evidence="1" id="KW-0472">Membrane</keyword>